<dbReference type="RefSeq" id="WP_172173223.1">
    <property type="nucleotide sequence ID" value="NZ_WOEZ01000196.1"/>
</dbReference>
<keyword evidence="2" id="KW-1185">Reference proteome</keyword>
<proteinExistence type="predicted"/>
<comment type="caution">
    <text evidence="1">The sequence shown here is derived from an EMBL/GenBank/DDBJ whole genome shotgun (WGS) entry which is preliminary data.</text>
</comment>
<name>A0A972NWL0_9BURK</name>
<gene>
    <name evidence="1" type="ORF">GNZ13_35330</name>
</gene>
<dbReference type="Proteomes" id="UP000655523">
    <property type="component" value="Unassembled WGS sequence"/>
</dbReference>
<dbReference type="EMBL" id="WOEZ01000196">
    <property type="protein sequence ID" value="NPT59689.1"/>
    <property type="molecule type" value="Genomic_DNA"/>
</dbReference>
<sequence>MRITITIGPRRPKAKVGDRKIIRGVEHIRVFRYATNSRGERIGFDCTGGKQRYEWVPISEARVYGAGHHWTVEERAKYDNEYPPGYMQGRGAA</sequence>
<evidence type="ECO:0000313" key="1">
    <source>
        <dbReference type="EMBL" id="NPT59689.1"/>
    </source>
</evidence>
<protein>
    <submittedName>
        <fullName evidence="1">Uncharacterized protein</fullName>
    </submittedName>
</protein>
<organism evidence="1 2">
    <name type="scientific">Paraburkholderia elongata</name>
    <dbReference type="NCBI Taxonomy" id="2675747"/>
    <lineage>
        <taxon>Bacteria</taxon>
        <taxon>Pseudomonadati</taxon>
        <taxon>Pseudomonadota</taxon>
        <taxon>Betaproteobacteria</taxon>
        <taxon>Burkholderiales</taxon>
        <taxon>Burkholderiaceae</taxon>
        <taxon>Paraburkholderia</taxon>
    </lineage>
</organism>
<evidence type="ECO:0000313" key="2">
    <source>
        <dbReference type="Proteomes" id="UP000655523"/>
    </source>
</evidence>
<dbReference type="AlphaFoldDB" id="A0A972NWL0"/>
<reference evidence="1 2" key="1">
    <citation type="submission" date="2019-11" db="EMBL/GenBank/DDBJ databases">
        <title>Metabolism of dissolved organic matter in forest soils.</title>
        <authorList>
            <person name="Cyle K.T."/>
            <person name="Wilhelm R.C."/>
            <person name="Martinez C.E."/>
        </authorList>
    </citation>
    <scope>NUCLEOTIDE SEQUENCE [LARGE SCALE GENOMIC DNA]</scope>
    <source>
        <strain evidence="1 2">5N</strain>
    </source>
</reference>
<accession>A0A972NWL0</accession>